<comment type="caution">
    <text evidence="1">The sequence shown here is derived from an EMBL/GenBank/DDBJ whole genome shotgun (WGS) entry which is preliminary data.</text>
</comment>
<organism evidence="1 2">
    <name type="scientific">Pontibacter ruber</name>
    <dbReference type="NCBI Taxonomy" id="1343895"/>
    <lineage>
        <taxon>Bacteria</taxon>
        <taxon>Pseudomonadati</taxon>
        <taxon>Bacteroidota</taxon>
        <taxon>Cytophagia</taxon>
        <taxon>Cytophagales</taxon>
        <taxon>Hymenobacteraceae</taxon>
        <taxon>Pontibacter</taxon>
    </lineage>
</organism>
<name>A0ABW5D079_9BACT</name>
<reference evidence="2" key="1">
    <citation type="journal article" date="2019" name="Int. J. Syst. Evol. Microbiol.">
        <title>The Global Catalogue of Microorganisms (GCM) 10K type strain sequencing project: providing services to taxonomists for standard genome sequencing and annotation.</title>
        <authorList>
            <consortium name="The Broad Institute Genomics Platform"/>
            <consortium name="The Broad Institute Genome Sequencing Center for Infectious Disease"/>
            <person name="Wu L."/>
            <person name="Ma J."/>
        </authorList>
    </citation>
    <scope>NUCLEOTIDE SEQUENCE [LARGE SCALE GENOMIC DNA]</scope>
    <source>
        <strain evidence="2">CGMCC 4.1782</strain>
    </source>
</reference>
<keyword evidence="2" id="KW-1185">Reference proteome</keyword>
<proteinExistence type="predicted"/>
<sequence>MKYALVLQAEFHNPSFWVCYALANTLENLQRHICYDPSVQLMLHKEHYKGNPITEIQLPSCVSGSYASFIVMEVKAPIGLAMRYEL</sequence>
<protein>
    <submittedName>
        <fullName evidence="1">Uncharacterized protein</fullName>
    </submittedName>
</protein>
<gene>
    <name evidence="1" type="ORF">ACFSKP_14645</name>
</gene>
<dbReference type="EMBL" id="JBHUIM010000002">
    <property type="protein sequence ID" value="MFD2247504.1"/>
    <property type="molecule type" value="Genomic_DNA"/>
</dbReference>
<evidence type="ECO:0000313" key="1">
    <source>
        <dbReference type="EMBL" id="MFD2247504.1"/>
    </source>
</evidence>
<evidence type="ECO:0000313" key="2">
    <source>
        <dbReference type="Proteomes" id="UP001597374"/>
    </source>
</evidence>
<accession>A0ABW5D079</accession>
<dbReference type="RefSeq" id="WP_250430444.1">
    <property type="nucleotide sequence ID" value="NZ_JALPRR010000003.1"/>
</dbReference>
<dbReference type="Proteomes" id="UP001597374">
    <property type="component" value="Unassembled WGS sequence"/>
</dbReference>